<dbReference type="InterPro" id="IPR002938">
    <property type="entry name" value="FAD-bd"/>
</dbReference>
<organism evidence="6 7">
    <name type="scientific">Falsiroseomonas stagni DSM 19981</name>
    <dbReference type="NCBI Taxonomy" id="1123062"/>
    <lineage>
        <taxon>Bacteria</taxon>
        <taxon>Pseudomonadati</taxon>
        <taxon>Pseudomonadota</taxon>
        <taxon>Alphaproteobacteria</taxon>
        <taxon>Acetobacterales</taxon>
        <taxon>Roseomonadaceae</taxon>
        <taxon>Falsiroseomonas</taxon>
    </lineage>
</organism>
<dbReference type="EMBL" id="FOSQ01000008">
    <property type="protein sequence ID" value="SFK82926.1"/>
    <property type="molecule type" value="Genomic_DNA"/>
</dbReference>
<evidence type="ECO:0000256" key="4">
    <source>
        <dbReference type="SAM" id="MobiDB-lite"/>
    </source>
</evidence>
<dbReference type="Gene3D" id="3.50.50.60">
    <property type="entry name" value="FAD/NAD(P)-binding domain"/>
    <property type="match status" value="1"/>
</dbReference>
<protein>
    <submittedName>
        <fullName evidence="6">3-(3-hydroxy-phenyl)propionate hydroxylase</fullName>
    </submittedName>
</protein>
<dbReference type="InterPro" id="IPR050641">
    <property type="entry name" value="RIFMO-like"/>
</dbReference>
<evidence type="ECO:0000256" key="3">
    <source>
        <dbReference type="ARBA" id="ARBA00022827"/>
    </source>
</evidence>
<dbReference type="Gene3D" id="3.40.30.120">
    <property type="match status" value="1"/>
</dbReference>
<dbReference type="Gene3D" id="3.30.70.2450">
    <property type="match status" value="1"/>
</dbReference>
<dbReference type="STRING" id="1123062.SAMN02745775_10867"/>
<dbReference type="Pfam" id="PF21274">
    <property type="entry name" value="Rng_hyd_C"/>
    <property type="match status" value="1"/>
</dbReference>
<name>A0A1I4CS97_9PROT</name>
<dbReference type="PANTHER" id="PTHR43004">
    <property type="entry name" value="TRK SYSTEM POTASSIUM UPTAKE PROTEIN"/>
    <property type="match status" value="1"/>
</dbReference>
<keyword evidence="3" id="KW-0274">FAD</keyword>
<dbReference type="GO" id="GO:0016709">
    <property type="term" value="F:oxidoreductase activity, acting on paired donors, with incorporation or reduction of molecular oxygen, NAD(P)H as one donor, and incorporation of one atom of oxygen"/>
    <property type="evidence" value="ECO:0007669"/>
    <property type="project" value="UniProtKB-ARBA"/>
</dbReference>
<gene>
    <name evidence="6" type="ORF">SAMN02745775_10867</name>
</gene>
<sequence>MRRLLPGHRARYAPRMPTYANPRYAAPPPPPGDESRRVVVVGAGLVGLTLALDLARQGIAVTVLDDDDTVSTGSRAICFAKRTLEIYGRLGLGDRLRAKGVTWKTGRVFHRDQEAYAFDLLPEEGHEYPAFVNLQQYYVEEWLVEACVAAGVDLRWKHRVTGITPGADAVALAVESPGGAYTLRADWLLACDGARSPVREALGLPFTGQIFRDRFLIADVVIKGDVSFPTERWFWFDPPFHPGQSVLLHKQPDDVWRIDFQLGWDADPEAEKQPDRVIPRVRAMLGPEVPFELEWVSVYTFRCRRLEKFRHGRVIFAGDSAHQVSPFGARGGNGGVQDADNLAWKLAAVLRGDAPEALLDSYDAERVPATDENILNSTRSTDFITPKSDAARAWRDAVLELAQHHEFARPLVNSGRLSRPATLAGSPLNSADSGHWPAGALPGAPAPDAPVMRDGAADWLLRHLGGDFCLLVFDAVWSPTLPGLRLVFVTAEETPGALWDHSGLAAARYGAPPGGAVLVRPDQHIAARFAALDEASVSAAIDRAMGRSP</sequence>
<dbReference type="SUPFAM" id="SSF51905">
    <property type="entry name" value="FAD/NAD(P)-binding domain"/>
    <property type="match status" value="1"/>
</dbReference>
<proteinExistence type="predicted"/>
<feature type="domain" description="FAD-binding" evidence="5">
    <location>
        <begin position="37"/>
        <end position="372"/>
    </location>
</feature>
<accession>A0A1I4CS97</accession>
<evidence type="ECO:0000256" key="1">
    <source>
        <dbReference type="ARBA" id="ARBA00001974"/>
    </source>
</evidence>
<evidence type="ECO:0000313" key="7">
    <source>
        <dbReference type="Proteomes" id="UP000199473"/>
    </source>
</evidence>
<evidence type="ECO:0000313" key="6">
    <source>
        <dbReference type="EMBL" id="SFK82926.1"/>
    </source>
</evidence>
<dbReference type="Proteomes" id="UP000199473">
    <property type="component" value="Unassembled WGS sequence"/>
</dbReference>
<dbReference type="Pfam" id="PF01494">
    <property type="entry name" value="FAD_binding_3"/>
    <property type="match status" value="1"/>
</dbReference>
<dbReference type="InterPro" id="IPR036188">
    <property type="entry name" value="FAD/NAD-bd_sf"/>
</dbReference>
<keyword evidence="2" id="KW-0285">Flavoprotein</keyword>
<dbReference type="NCBIfam" id="NF006002">
    <property type="entry name" value="PRK08132.1"/>
    <property type="match status" value="1"/>
</dbReference>
<feature type="region of interest" description="Disordered" evidence="4">
    <location>
        <begin position="12"/>
        <end position="33"/>
    </location>
</feature>
<dbReference type="PANTHER" id="PTHR43004:SF19">
    <property type="entry name" value="BINDING MONOOXYGENASE, PUTATIVE (JCVI)-RELATED"/>
    <property type="match status" value="1"/>
</dbReference>
<reference evidence="6 7" key="1">
    <citation type="submission" date="2016-10" db="EMBL/GenBank/DDBJ databases">
        <authorList>
            <person name="de Groot N.N."/>
        </authorList>
    </citation>
    <scope>NUCLEOTIDE SEQUENCE [LARGE SCALE GENOMIC DNA]</scope>
    <source>
        <strain evidence="6 7">DSM 19981</strain>
    </source>
</reference>
<evidence type="ECO:0000256" key="2">
    <source>
        <dbReference type="ARBA" id="ARBA00022630"/>
    </source>
</evidence>
<evidence type="ECO:0000259" key="5">
    <source>
        <dbReference type="Pfam" id="PF01494"/>
    </source>
</evidence>
<comment type="cofactor">
    <cofactor evidence="1">
        <name>FAD</name>
        <dbReference type="ChEBI" id="CHEBI:57692"/>
    </cofactor>
</comment>
<dbReference type="GO" id="GO:0071949">
    <property type="term" value="F:FAD binding"/>
    <property type="evidence" value="ECO:0007669"/>
    <property type="project" value="InterPro"/>
</dbReference>
<dbReference type="PRINTS" id="PR00420">
    <property type="entry name" value="RNGMNOXGNASE"/>
</dbReference>
<dbReference type="AlphaFoldDB" id="A0A1I4CS97"/>
<keyword evidence="7" id="KW-1185">Reference proteome</keyword>